<dbReference type="Proteomes" id="UP000294829">
    <property type="component" value="Unassembled WGS sequence"/>
</dbReference>
<dbReference type="PANTHER" id="PTHR30537">
    <property type="entry name" value="HTH-TYPE TRANSCRIPTIONAL REGULATOR"/>
    <property type="match status" value="1"/>
</dbReference>
<dbReference type="PROSITE" id="PS50931">
    <property type="entry name" value="HTH_LYSR"/>
    <property type="match status" value="1"/>
</dbReference>
<dbReference type="CDD" id="cd08422">
    <property type="entry name" value="PBP2_CrgA_like"/>
    <property type="match status" value="1"/>
</dbReference>
<feature type="domain" description="HTH lysR-type" evidence="5">
    <location>
        <begin position="7"/>
        <end position="64"/>
    </location>
</feature>
<evidence type="ECO:0000256" key="4">
    <source>
        <dbReference type="ARBA" id="ARBA00023163"/>
    </source>
</evidence>
<sequence>MSLPGQVDLNDLVVFNAVVESGGFTAAAQRLGVSTAKVSLEIGRLEEHLGARLFTRTTRKVILTEAGLNLSQECQPLLRGLQDLLNLHSAAKADLSGTLRIATTINYAELFLGPALAQFSAIHPSLQIDLHTDERVTDLVGSGIDLSVRLGWLRDSSMYAVKLGEFEQFTVASPAYLRRHSLPTHPDDLVCLDWVALTLLKTPLTWTYLSTEGVATEIQVKSRFKVDSPHALRTVLRNDAGVSVLDQLSAQQDIERGTLVRLLPDWTLPKGGIFAVYPAGRHVPQKVRAFIEFYRDFLRH</sequence>
<evidence type="ECO:0000313" key="7">
    <source>
        <dbReference type="Proteomes" id="UP000294829"/>
    </source>
</evidence>
<keyword evidence="2" id="KW-0805">Transcription regulation</keyword>
<dbReference type="SUPFAM" id="SSF46785">
    <property type="entry name" value="Winged helix' DNA-binding domain"/>
    <property type="match status" value="1"/>
</dbReference>
<dbReference type="Gene3D" id="1.10.10.10">
    <property type="entry name" value="Winged helix-like DNA-binding domain superfamily/Winged helix DNA-binding domain"/>
    <property type="match status" value="1"/>
</dbReference>
<dbReference type="OrthoDB" id="9786526at2"/>
<name>A0A4R5W4X3_9BURK</name>
<keyword evidence="3" id="KW-0238">DNA-binding</keyword>
<dbReference type="PRINTS" id="PR00039">
    <property type="entry name" value="HTHLYSR"/>
</dbReference>
<evidence type="ECO:0000256" key="1">
    <source>
        <dbReference type="ARBA" id="ARBA00009437"/>
    </source>
</evidence>
<evidence type="ECO:0000256" key="2">
    <source>
        <dbReference type="ARBA" id="ARBA00023015"/>
    </source>
</evidence>
<dbReference type="EMBL" id="SMYL01000002">
    <property type="protein sequence ID" value="TDK67026.1"/>
    <property type="molecule type" value="Genomic_DNA"/>
</dbReference>
<reference evidence="6 7" key="1">
    <citation type="submission" date="2019-03" db="EMBL/GenBank/DDBJ databases">
        <title>Sapientia aquatica gen. nov., sp. nov., isolated from a crater lake.</title>
        <authorList>
            <person name="Felfoldi T."/>
            <person name="Szabo A."/>
            <person name="Toth E."/>
            <person name="Schumann P."/>
            <person name="Keki Z."/>
            <person name="Marialigeti K."/>
            <person name="Mathe I."/>
        </authorList>
    </citation>
    <scope>NUCLEOTIDE SEQUENCE [LARGE SCALE GENOMIC DNA]</scope>
    <source>
        <strain evidence="6 7">SA-152</strain>
    </source>
</reference>
<keyword evidence="7" id="KW-1185">Reference proteome</keyword>
<accession>A0A4R5W4X3</accession>
<evidence type="ECO:0000256" key="3">
    <source>
        <dbReference type="ARBA" id="ARBA00023125"/>
    </source>
</evidence>
<comment type="caution">
    <text evidence="6">The sequence shown here is derived from an EMBL/GenBank/DDBJ whole genome shotgun (WGS) entry which is preliminary data.</text>
</comment>
<dbReference type="AlphaFoldDB" id="A0A4R5W4X3"/>
<evidence type="ECO:0000259" key="5">
    <source>
        <dbReference type="PROSITE" id="PS50931"/>
    </source>
</evidence>
<dbReference type="InterPro" id="IPR005119">
    <property type="entry name" value="LysR_subst-bd"/>
</dbReference>
<dbReference type="InterPro" id="IPR000847">
    <property type="entry name" value="LysR_HTH_N"/>
</dbReference>
<dbReference type="GO" id="GO:0003700">
    <property type="term" value="F:DNA-binding transcription factor activity"/>
    <property type="evidence" value="ECO:0007669"/>
    <property type="project" value="InterPro"/>
</dbReference>
<dbReference type="GO" id="GO:0043565">
    <property type="term" value="F:sequence-specific DNA binding"/>
    <property type="evidence" value="ECO:0007669"/>
    <property type="project" value="TreeGrafter"/>
</dbReference>
<dbReference type="SUPFAM" id="SSF53850">
    <property type="entry name" value="Periplasmic binding protein-like II"/>
    <property type="match status" value="1"/>
</dbReference>
<organism evidence="6 7">
    <name type="scientific">Sapientia aquatica</name>
    <dbReference type="NCBI Taxonomy" id="1549640"/>
    <lineage>
        <taxon>Bacteria</taxon>
        <taxon>Pseudomonadati</taxon>
        <taxon>Pseudomonadota</taxon>
        <taxon>Betaproteobacteria</taxon>
        <taxon>Burkholderiales</taxon>
        <taxon>Oxalobacteraceae</taxon>
        <taxon>Sapientia</taxon>
    </lineage>
</organism>
<dbReference type="GO" id="GO:0006351">
    <property type="term" value="P:DNA-templated transcription"/>
    <property type="evidence" value="ECO:0007669"/>
    <property type="project" value="TreeGrafter"/>
</dbReference>
<comment type="similarity">
    <text evidence="1">Belongs to the LysR transcriptional regulatory family.</text>
</comment>
<protein>
    <submittedName>
        <fullName evidence="6">LysR family transcriptional regulator</fullName>
    </submittedName>
</protein>
<dbReference type="Gene3D" id="3.40.190.290">
    <property type="match status" value="1"/>
</dbReference>
<keyword evidence="4" id="KW-0804">Transcription</keyword>
<dbReference type="RefSeq" id="WP_133325863.1">
    <property type="nucleotide sequence ID" value="NZ_SMYL01000002.1"/>
</dbReference>
<dbReference type="InterPro" id="IPR058163">
    <property type="entry name" value="LysR-type_TF_proteobact-type"/>
</dbReference>
<evidence type="ECO:0000313" key="6">
    <source>
        <dbReference type="EMBL" id="TDK67026.1"/>
    </source>
</evidence>
<proteinExistence type="inferred from homology"/>
<dbReference type="InterPro" id="IPR036390">
    <property type="entry name" value="WH_DNA-bd_sf"/>
</dbReference>
<dbReference type="Pfam" id="PF00126">
    <property type="entry name" value="HTH_1"/>
    <property type="match status" value="1"/>
</dbReference>
<dbReference type="PANTHER" id="PTHR30537:SF66">
    <property type="entry name" value="IRON-REGULATED VIRULENCE REGULATORY PROTEIN IRGB"/>
    <property type="match status" value="1"/>
</dbReference>
<dbReference type="InterPro" id="IPR036388">
    <property type="entry name" value="WH-like_DNA-bd_sf"/>
</dbReference>
<dbReference type="FunFam" id="1.10.10.10:FF:000001">
    <property type="entry name" value="LysR family transcriptional regulator"/>
    <property type="match status" value="1"/>
</dbReference>
<dbReference type="Pfam" id="PF03466">
    <property type="entry name" value="LysR_substrate"/>
    <property type="match status" value="1"/>
</dbReference>
<gene>
    <name evidence="6" type="ORF">E2I14_04415</name>
</gene>